<dbReference type="AlphaFoldDB" id="A0A8J6ESP9"/>
<dbReference type="OrthoDB" id="8964999at2759"/>
<dbReference type="EMBL" id="WNTK01000012">
    <property type="protein sequence ID" value="KAG9475208.1"/>
    <property type="molecule type" value="Genomic_DNA"/>
</dbReference>
<comment type="similarity">
    <text evidence="1 7">Belongs to the NKD family.</text>
</comment>
<keyword evidence="4 7" id="KW-0879">Wnt signaling pathway</keyword>
<dbReference type="GO" id="GO:0016055">
    <property type="term" value="P:Wnt signaling pathway"/>
    <property type="evidence" value="ECO:0007669"/>
    <property type="project" value="UniProtKB-UniRule"/>
</dbReference>
<evidence type="ECO:0000256" key="2">
    <source>
        <dbReference type="ARBA" id="ARBA00022475"/>
    </source>
</evidence>
<dbReference type="PANTHER" id="PTHR22611">
    <property type="entry name" value="PROTEIN NAKED CUTICLE"/>
    <property type="match status" value="1"/>
</dbReference>
<keyword evidence="3" id="KW-0963">Cytoplasm</keyword>
<dbReference type="GO" id="GO:0046872">
    <property type="term" value="F:metal ion binding"/>
    <property type="evidence" value="ECO:0007669"/>
    <property type="project" value="UniProtKB-KW"/>
</dbReference>
<dbReference type="GO" id="GO:0005886">
    <property type="term" value="C:plasma membrane"/>
    <property type="evidence" value="ECO:0007669"/>
    <property type="project" value="UniProtKB-SubCell"/>
</dbReference>
<name>A0A8J6ESP9_ELECQ</name>
<evidence type="ECO:0000256" key="6">
    <source>
        <dbReference type="ARBA" id="ARBA00023136"/>
    </source>
</evidence>
<protein>
    <recommendedName>
        <fullName evidence="7">Protein naked cuticle homolog</fullName>
    </recommendedName>
</protein>
<comment type="caution">
    <text evidence="8">The sequence shown here is derived from an EMBL/GenBank/DDBJ whole genome shotgun (WGS) entry which is preliminary data.</text>
</comment>
<evidence type="ECO:0000256" key="4">
    <source>
        <dbReference type="ARBA" id="ARBA00022687"/>
    </source>
</evidence>
<keyword evidence="2 7" id="KW-1003">Cell membrane</keyword>
<reference evidence="8" key="1">
    <citation type="thesis" date="2020" institute="ProQuest LLC" country="789 East Eisenhower Parkway, Ann Arbor, MI, USA">
        <title>Comparative Genomics and Chromosome Evolution.</title>
        <authorList>
            <person name="Mudd A.B."/>
        </authorList>
    </citation>
    <scope>NUCLEOTIDE SEQUENCE</scope>
    <source>
        <strain evidence="8">HN-11 Male</strain>
        <tissue evidence="8">Kidney and liver</tissue>
    </source>
</reference>
<dbReference type="GO" id="GO:0090090">
    <property type="term" value="P:negative regulation of canonical Wnt signaling pathway"/>
    <property type="evidence" value="ECO:0007669"/>
    <property type="project" value="UniProtKB-ARBA"/>
</dbReference>
<evidence type="ECO:0000256" key="5">
    <source>
        <dbReference type="ARBA" id="ARBA00022723"/>
    </source>
</evidence>
<keyword evidence="6" id="KW-0472">Membrane</keyword>
<keyword evidence="9" id="KW-1185">Reference proteome</keyword>
<evidence type="ECO:0000313" key="8">
    <source>
        <dbReference type="EMBL" id="KAG9475208.1"/>
    </source>
</evidence>
<sequence>MGKLYSKHAAVCKPRESPEGDSFAVNACLARKGIEDWIAKQKSSNIPNHKAGFKRVSH</sequence>
<dbReference type="Proteomes" id="UP000770717">
    <property type="component" value="Unassembled WGS sequence"/>
</dbReference>
<accession>A0A8J6ESP9</accession>
<proteinExistence type="inferred from homology"/>
<comment type="function">
    <text evidence="7">Cell autonomous antagonist of the canonical Wnt signaling pathway.</text>
</comment>
<comment type="subcellular location">
    <subcellularLocation>
        <location evidence="7">Cell membrane</location>
    </subcellularLocation>
    <subcellularLocation>
        <location evidence="7">Cytoplasm</location>
    </subcellularLocation>
</comment>
<dbReference type="GO" id="GO:0005737">
    <property type="term" value="C:cytoplasm"/>
    <property type="evidence" value="ECO:0007669"/>
    <property type="project" value="UniProtKB-SubCell"/>
</dbReference>
<dbReference type="PANTHER" id="PTHR22611:SF2">
    <property type="entry name" value="PROTEIN NAKED CUTICLE HOMOLOG 1"/>
    <property type="match status" value="1"/>
</dbReference>
<evidence type="ECO:0000256" key="1">
    <source>
        <dbReference type="ARBA" id="ARBA00007081"/>
    </source>
</evidence>
<evidence type="ECO:0000313" key="9">
    <source>
        <dbReference type="Proteomes" id="UP000770717"/>
    </source>
</evidence>
<organism evidence="8 9">
    <name type="scientific">Eleutherodactylus coqui</name>
    <name type="common">Puerto Rican coqui</name>
    <dbReference type="NCBI Taxonomy" id="57060"/>
    <lineage>
        <taxon>Eukaryota</taxon>
        <taxon>Metazoa</taxon>
        <taxon>Chordata</taxon>
        <taxon>Craniata</taxon>
        <taxon>Vertebrata</taxon>
        <taxon>Euteleostomi</taxon>
        <taxon>Amphibia</taxon>
        <taxon>Batrachia</taxon>
        <taxon>Anura</taxon>
        <taxon>Neobatrachia</taxon>
        <taxon>Hyloidea</taxon>
        <taxon>Eleutherodactylidae</taxon>
        <taxon>Eleutherodactylinae</taxon>
        <taxon>Eleutherodactylus</taxon>
        <taxon>Eleutherodactylus</taxon>
    </lineage>
</organism>
<keyword evidence="5" id="KW-0479">Metal-binding</keyword>
<evidence type="ECO:0000256" key="7">
    <source>
        <dbReference type="RuleBase" id="RU367060"/>
    </source>
</evidence>
<dbReference type="InterPro" id="IPR040140">
    <property type="entry name" value="Nkd-like"/>
</dbReference>
<evidence type="ECO:0000256" key="3">
    <source>
        <dbReference type="ARBA" id="ARBA00022490"/>
    </source>
</evidence>
<gene>
    <name evidence="8" type="ORF">GDO78_003588</name>
</gene>